<dbReference type="RefSeq" id="WP_285148247.1">
    <property type="nucleotide sequence ID" value="NZ_JASSOM010000045.1"/>
</dbReference>
<organism evidence="1 2">
    <name type="scientific">Lelliottia wanjuensis</name>
    <dbReference type="NCBI Taxonomy" id="3050585"/>
    <lineage>
        <taxon>Bacteria</taxon>
        <taxon>Pseudomonadati</taxon>
        <taxon>Pseudomonadota</taxon>
        <taxon>Gammaproteobacteria</taxon>
        <taxon>Enterobacterales</taxon>
        <taxon>Enterobacteriaceae</taxon>
        <taxon>Lelliottia</taxon>
    </lineage>
</organism>
<dbReference type="InterPro" id="IPR005335">
    <property type="entry name" value="Terminase_ssu"/>
</dbReference>
<accession>A0AAP4D0A7</accession>
<gene>
    <name evidence="1" type="ORF">QQF32_06255</name>
</gene>
<dbReference type="Proteomes" id="UP001223214">
    <property type="component" value="Unassembled WGS sequence"/>
</dbReference>
<dbReference type="EMBL" id="JASSOM010000045">
    <property type="protein sequence ID" value="MDK9362791.1"/>
    <property type="molecule type" value="Genomic_DNA"/>
</dbReference>
<reference evidence="1 2" key="1">
    <citation type="submission" date="2023-06" db="EMBL/GenBank/DDBJ databases">
        <title>Identification and characterization of antibiotic-resistant Gram-negative bacteria.</title>
        <authorList>
            <person name="Cho G.-S."/>
            <person name="Lee J."/>
            <person name="Tai E."/>
            <person name="Jeong S."/>
            <person name="Kim I."/>
            <person name="Kim B.-E."/>
            <person name="Jeong M.-I."/>
            <person name="Oh K.-K."/>
            <person name="Franz C.M.A.P."/>
        </authorList>
    </citation>
    <scope>NUCLEOTIDE SEQUENCE [LARGE SCALE GENOMIC DNA]</scope>
    <source>
        <strain evidence="1 2">V106_12</strain>
    </source>
</reference>
<dbReference type="InterPro" id="IPR038713">
    <property type="entry name" value="Terminase_Gp1_N_sf"/>
</dbReference>
<proteinExistence type="predicted"/>
<dbReference type="AlphaFoldDB" id="A0AAP4D0A7"/>
<dbReference type="Gene3D" id="1.10.10.1400">
    <property type="entry name" value="Terminase, small subunit, N-terminal DNA-binding domain, HTH motif"/>
    <property type="match status" value="1"/>
</dbReference>
<protein>
    <submittedName>
        <fullName evidence="1">Terminase small subunit</fullName>
    </submittedName>
</protein>
<keyword evidence="2" id="KW-1185">Reference proteome</keyword>
<evidence type="ECO:0000313" key="1">
    <source>
        <dbReference type="EMBL" id="MDK9362791.1"/>
    </source>
</evidence>
<sequence>MSIDAFYYSIISTSDKMGFWSFTGARFYTARRHIKPRKTAQKYEQKSAQKKLRKTAQIEPGKIAQKTSAAPLLKRSDCPPGTPINVLENFGISVEQALFARLVVDGKTRVEAYRQAGYSGEGNVAYAAASRLLRNVKVSRYIHALRNERQKRYAVELDDLITQLTAIVNADPNEIAQYRRVNQRG</sequence>
<comment type="caution">
    <text evidence="1">The sequence shown here is derived from an EMBL/GenBank/DDBJ whole genome shotgun (WGS) entry which is preliminary data.</text>
</comment>
<evidence type="ECO:0000313" key="2">
    <source>
        <dbReference type="Proteomes" id="UP001223214"/>
    </source>
</evidence>
<dbReference type="GO" id="GO:0051276">
    <property type="term" value="P:chromosome organization"/>
    <property type="evidence" value="ECO:0007669"/>
    <property type="project" value="InterPro"/>
</dbReference>
<name>A0AAP4D0A7_9ENTR</name>
<dbReference type="Pfam" id="PF03592">
    <property type="entry name" value="Terminase_2"/>
    <property type="match status" value="1"/>
</dbReference>